<keyword evidence="2" id="KW-1185">Reference proteome</keyword>
<dbReference type="Proteomes" id="UP001212997">
    <property type="component" value="Unassembled WGS sequence"/>
</dbReference>
<comment type="caution">
    <text evidence="1">The sequence shown here is derived from an EMBL/GenBank/DDBJ whole genome shotgun (WGS) entry which is preliminary data.</text>
</comment>
<evidence type="ECO:0000313" key="1">
    <source>
        <dbReference type="EMBL" id="KAJ3472525.1"/>
    </source>
</evidence>
<gene>
    <name evidence="1" type="ORF">NLI96_g13326</name>
</gene>
<accession>A0AAD5UNB3</accession>
<proteinExistence type="predicted"/>
<reference evidence="1" key="1">
    <citation type="submission" date="2022-07" db="EMBL/GenBank/DDBJ databases">
        <title>Genome Sequence of Physisporinus lineatus.</title>
        <authorList>
            <person name="Buettner E."/>
        </authorList>
    </citation>
    <scope>NUCLEOTIDE SEQUENCE</scope>
    <source>
        <strain evidence="1">VT162</strain>
    </source>
</reference>
<dbReference type="EMBL" id="JANAWD010001954">
    <property type="protein sequence ID" value="KAJ3472525.1"/>
    <property type="molecule type" value="Genomic_DNA"/>
</dbReference>
<sequence length="145" mass="16085">MLGNQQRFEAAVTIARYLDTDRAVLGQDCLGARAIALVAYGAWLGSARRVAEMVTHLAAQRSLDQCLLKGQRRGIDRFSCHRTAAELFKQLGGNRWQVYRFGFRFARHIVSFGTSYALNTKLLTGPHEAASKKIADARNGSDVSR</sequence>
<dbReference type="AlphaFoldDB" id="A0AAD5UNB3"/>
<name>A0AAD5UNB3_9APHY</name>
<organism evidence="1 2">
    <name type="scientific">Meripilus lineatus</name>
    <dbReference type="NCBI Taxonomy" id="2056292"/>
    <lineage>
        <taxon>Eukaryota</taxon>
        <taxon>Fungi</taxon>
        <taxon>Dikarya</taxon>
        <taxon>Basidiomycota</taxon>
        <taxon>Agaricomycotina</taxon>
        <taxon>Agaricomycetes</taxon>
        <taxon>Polyporales</taxon>
        <taxon>Meripilaceae</taxon>
        <taxon>Meripilus</taxon>
    </lineage>
</organism>
<protein>
    <submittedName>
        <fullName evidence="1">Uncharacterized protein</fullName>
    </submittedName>
</protein>
<evidence type="ECO:0000313" key="2">
    <source>
        <dbReference type="Proteomes" id="UP001212997"/>
    </source>
</evidence>